<protein>
    <submittedName>
        <fullName evidence="2">Uncharacterized protein</fullName>
    </submittedName>
</protein>
<name>A0A8D2L1E3_VARKO</name>
<organism evidence="2 3">
    <name type="scientific">Varanus komodoensis</name>
    <name type="common">Komodo dragon</name>
    <dbReference type="NCBI Taxonomy" id="61221"/>
    <lineage>
        <taxon>Eukaryota</taxon>
        <taxon>Metazoa</taxon>
        <taxon>Chordata</taxon>
        <taxon>Craniata</taxon>
        <taxon>Vertebrata</taxon>
        <taxon>Euteleostomi</taxon>
        <taxon>Lepidosauria</taxon>
        <taxon>Squamata</taxon>
        <taxon>Bifurcata</taxon>
        <taxon>Unidentata</taxon>
        <taxon>Episquamata</taxon>
        <taxon>Toxicofera</taxon>
        <taxon>Anguimorpha</taxon>
        <taxon>Paleoanguimorpha</taxon>
        <taxon>Varanoidea</taxon>
        <taxon>Varanidae</taxon>
        <taxon>Varanus</taxon>
    </lineage>
</organism>
<evidence type="ECO:0000256" key="1">
    <source>
        <dbReference type="SAM" id="MobiDB-lite"/>
    </source>
</evidence>
<feature type="region of interest" description="Disordered" evidence="1">
    <location>
        <begin position="66"/>
        <end position="88"/>
    </location>
</feature>
<keyword evidence="3" id="KW-1185">Reference proteome</keyword>
<evidence type="ECO:0000313" key="2">
    <source>
        <dbReference type="Ensembl" id="ENSVKKP00000015265.1"/>
    </source>
</evidence>
<evidence type="ECO:0000313" key="3">
    <source>
        <dbReference type="Proteomes" id="UP000694545"/>
    </source>
</evidence>
<proteinExistence type="predicted"/>
<reference evidence="2" key="2">
    <citation type="submission" date="2025-09" db="UniProtKB">
        <authorList>
            <consortium name="Ensembl"/>
        </authorList>
    </citation>
    <scope>IDENTIFICATION</scope>
</reference>
<dbReference type="Ensembl" id="ENSVKKT00000015632.1">
    <property type="protein sequence ID" value="ENSVKKP00000015265.1"/>
    <property type="gene ID" value="ENSVKKG00000010456.1"/>
</dbReference>
<reference evidence="2" key="1">
    <citation type="submission" date="2025-08" db="UniProtKB">
        <authorList>
            <consortium name="Ensembl"/>
        </authorList>
    </citation>
    <scope>IDENTIFICATION</scope>
</reference>
<accession>A0A8D2L1E3</accession>
<dbReference type="AlphaFoldDB" id="A0A8D2L1E3"/>
<sequence length="159" mass="17005">MYPAGSAHNIGSPPQSRAAYSLLLNPCNWKLHGTDLGISAYKDCALWQEQTPLQLQPRALGAVPAMGETSSRAAEGGSHPAHRNGKEQQHPLLVSDSRMGSPGGLGGGTPISRCCLAQACNTVLGNDLVPSVRCFQHSCFLFQEIATQKNKKAKQDLKR</sequence>
<dbReference type="Proteomes" id="UP000694545">
    <property type="component" value="Unplaced"/>
</dbReference>